<comment type="subcellular location">
    <subcellularLocation>
        <location evidence="1">Cell envelope</location>
    </subcellularLocation>
</comment>
<feature type="coiled-coil region" evidence="3">
    <location>
        <begin position="269"/>
        <end position="327"/>
    </location>
</feature>
<dbReference type="PANTHER" id="PTHR32347:SF23">
    <property type="entry name" value="BLL5650 PROTEIN"/>
    <property type="match status" value="1"/>
</dbReference>
<name>A0A4Y4ETL2_9GAMM</name>
<dbReference type="SUPFAM" id="SSF111369">
    <property type="entry name" value="HlyD-like secretion proteins"/>
    <property type="match status" value="1"/>
</dbReference>
<protein>
    <submittedName>
        <fullName evidence="5">Uncharacterized protein</fullName>
    </submittedName>
</protein>
<reference evidence="5 6" key="1">
    <citation type="submission" date="2019-06" db="EMBL/GenBank/DDBJ databases">
        <title>Whole genome shotgun sequence of Halomonas halmophila NBRC 15537.</title>
        <authorList>
            <person name="Hosoyama A."/>
            <person name="Uohara A."/>
            <person name="Ohji S."/>
            <person name="Ichikawa N."/>
        </authorList>
    </citation>
    <scope>NUCLEOTIDE SEQUENCE [LARGE SCALE GENOMIC DNA]</scope>
    <source>
        <strain evidence="5 6">NBRC 15537</strain>
    </source>
</reference>
<gene>
    <name evidence="5" type="ORF">HHA01_02090</name>
</gene>
<proteinExistence type="predicted"/>
<accession>A0A4Y4ETL2</accession>
<keyword evidence="6" id="KW-1185">Reference proteome</keyword>
<dbReference type="RefSeq" id="WP_141317246.1">
    <property type="nucleotide sequence ID" value="NZ_BJOC01000003.1"/>
</dbReference>
<evidence type="ECO:0000256" key="3">
    <source>
        <dbReference type="SAM" id="Coils"/>
    </source>
</evidence>
<dbReference type="Gene3D" id="1.10.287.470">
    <property type="entry name" value="Helix hairpin bin"/>
    <property type="match status" value="1"/>
</dbReference>
<dbReference type="EMBL" id="BJOC01000003">
    <property type="protein sequence ID" value="GED21232.1"/>
    <property type="molecule type" value="Genomic_DNA"/>
</dbReference>
<dbReference type="OrthoDB" id="9763546at2"/>
<dbReference type="PANTHER" id="PTHR32347">
    <property type="entry name" value="EFFLUX SYSTEM COMPONENT YKNX-RELATED"/>
    <property type="match status" value="1"/>
</dbReference>
<evidence type="ECO:0000256" key="1">
    <source>
        <dbReference type="ARBA" id="ARBA00004196"/>
    </source>
</evidence>
<dbReference type="GO" id="GO:0030313">
    <property type="term" value="C:cell envelope"/>
    <property type="evidence" value="ECO:0007669"/>
    <property type="project" value="UniProtKB-SubCell"/>
</dbReference>
<organism evidence="5 6">
    <name type="scientific">Halomonas halmophila</name>
    <dbReference type="NCBI Taxonomy" id="252"/>
    <lineage>
        <taxon>Bacteria</taxon>
        <taxon>Pseudomonadati</taxon>
        <taxon>Pseudomonadota</taxon>
        <taxon>Gammaproteobacteria</taxon>
        <taxon>Oceanospirillales</taxon>
        <taxon>Halomonadaceae</taxon>
        <taxon>Halomonas</taxon>
    </lineage>
</organism>
<keyword evidence="2 3" id="KW-0175">Coiled coil</keyword>
<evidence type="ECO:0000313" key="6">
    <source>
        <dbReference type="Proteomes" id="UP000319812"/>
    </source>
</evidence>
<comment type="caution">
    <text evidence="5">The sequence shown here is derived from an EMBL/GenBank/DDBJ whole genome shotgun (WGS) entry which is preliminary data.</text>
</comment>
<evidence type="ECO:0000256" key="2">
    <source>
        <dbReference type="ARBA" id="ARBA00023054"/>
    </source>
</evidence>
<evidence type="ECO:0000256" key="4">
    <source>
        <dbReference type="SAM" id="MobiDB-lite"/>
    </source>
</evidence>
<feature type="region of interest" description="Disordered" evidence="4">
    <location>
        <begin position="1"/>
        <end position="26"/>
    </location>
</feature>
<sequence>MTSESHSGNKTFTNPHAGQSSTEGHSAGSAAGLLRILQFEADLRRIESERELAFYLANESRQVLGFRQAFVFRKRRQWRLEAVSSVTNFDRQSSVNRQMTQLVSGVIEGSETGVKRLSLTEASSLESLRDYMFPQALWMPLTTRKGRVFGGLLVLHEKPWSEPVLPLAERVAEAGAHAWQSLEGRRLDRRRWLPPRIIWPALLLTLCLLGFVQAPLTVLAPVEVTSQERLAVPVPIQGVIDTVEVEPNQPVNKGDVLVRLEDTELRNKLAIASRKVAVAQARLTQLQNASFVDREAARELKVAQAELALAQSERELAEDRLDRATIRAREDGVAVFDDPTALTGRPVSVGEKIMELVSPETLEFTVRLPVMDNIDLEEGDRARIFLDGDPLAPIDARLTRTSYRAVTQPDGSFAYTLKAGVAEGEQGLEDVRVGAYGTAQLYGEEHSLYYIVFRRPLSWVRQTLGI</sequence>
<feature type="compositionally biased region" description="Polar residues" evidence="4">
    <location>
        <begin position="1"/>
        <end position="24"/>
    </location>
</feature>
<dbReference type="Gene3D" id="2.40.50.100">
    <property type="match status" value="1"/>
</dbReference>
<evidence type="ECO:0000313" key="5">
    <source>
        <dbReference type="EMBL" id="GED21232.1"/>
    </source>
</evidence>
<dbReference type="InterPro" id="IPR050465">
    <property type="entry name" value="UPF0194_transport"/>
</dbReference>
<dbReference type="AlphaFoldDB" id="A0A4Y4ETL2"/>
<dbReference type="Proteomes" id="UP000319812">
    <property type="component" value="Unassembled WGS sequence"/>
</dbReference>